<accession>A0ABP0UAC0</accession>
<dbReference type="SMART" id="SM00271">
    <property type="entry name" value="DnaJ"/>
    <property type="match status" value="1"/>
</dbReference>
<protein>
    <recommendedName>
        <fullName evidence="1">J domain-containing protein</fullName>
    </recommendedName>
</protein>
<reference evidence="2" key="1">
    <citation type="submission" date="2024-02" db="EMBL/GenBank/DDBJ databases">
        <authorList>
            <consortium name="ELIXIR-Norway"/>
            <consortium name="Elixir Norway"/>
        </authorList>
    </citation>
    <scope>NUCLEOTIDE SEQUENCE</scope>
</reference>
<keyword evidence="3" id="KW-1185">Reference proteome</keyword>
<dbReference type="Pfam" id="PF00226">
    <property type="entry name" value="DnaJ"/>
    <property type="match status" value="1"/>
</dbReference>
<dbReference type="PANTHER" id="PTHR36031:SF1">
    <property type="entry name" value="F21O3.15 PROTEIN"/>
    <property type="match status" value="1"/>
</dbReference>
<dbReference type="EMBL" id="OZ019894">
    <property type="protein sequence ID" value="CAK9216307.1"/>
    <property type="molecule type" value="Genomic_DNA"/>
</dbReference>
<organism evidence="2 3">
    <name type="scientific">Sphagnum troendelagicum</name>
    <dbReference type="NCBI Taxonomy" id="128251"/>
    <lineage>
        <taxon>Eukaryota</taxon>
        <taxon>Viridiplantae</taxon>
        <taxon>Streptophyta</taxon>
        <taxon>Embryophyta</taxon>
        <taxon>Bryophyta</taxon>
        <taxon>Sphagnophytina</taxon>
        <taxon>Sphagnopsida</taxon>
        <taxon>Sphagnales</taxon>
        <taxon>Sphagnaceae</taxon>
        <taxon>Sphagnum</taxon>
    </lineage>
</organism>
<gene>
    <name evidence="2" type="ORF">CSSPTR1EN2_LOCUS13405</name>
</gene>
<dbReference type="InterPro" id="IPR001623">
    <property type="entry name" value="DnaJ_domain"/>
</dbReference>
<dbReference type="SUPFAM" id="SSF46565">
    <property type="entry name" value="Chaperone J-domain"/>
    <property type="match status" value="1"/>
</dbReference>
<feature type="domain" description="J" evidence="1">
    <location>
        <begin position="151"/>
        <end position="216"/>
    </location>
</feature>
<dbReference type="Gene3D" id="1.10.287.110">
    <property type="entry name" value="DnaJ domain"/>
    <property type="match status" value="1"/>
</dbReference>
<evidence type="ECO:0000313" key="3">
    <source>
        <dbReference type="Proteomes" id="UP001497512"/>
    </source>
</evidence>
<evidence type="ECO:0000313" key="2">
    <source>
        <dbReference type="EMBL" id="CAK9216307.1"/>
    </source>
</evidence>
<proteinExistence type="predicted"/>
<evidence type="ECO:0000259" key="1">
    <source>
        <dbReference type="PROSITE" id="PS50076"/>
    </source>
</evidence>
<dbReference type="PANTHER" id="PTHR36031">
    <property type="entry name" value="F21O3.15 PROTEIN"/>
    <property type="match status" value="1"/>
</dbReference>
<dbReference type="Proteomes" id="UP001497512">
    <property type="component" value="Chromosome 2"/>
</dbReference>
<dbReference type="InterPro" id="IPR036869">
    <property type="entry name" value="J_dom_sf"/>
</dbReference>
<dbReference type="PROSITE" id="PS50076">
    <property type="entry name" value="DNAJ_2"/>
    <property type="match status" value="1"/>
</dbReference>
<sequence length="217" mass="25566">MFNRVGVDIFSQKRGMRTRVLSAVGLLINSCKLLNTGGARAYAISSKPDEWWAIDGQIHRLRPPLYGDLHTIVNMEVPNPRPRPISARQRLAARNRLVSQIRIRDDSGQEKYWKAYMERFQRTREEWEKLHWDGIPKEPASNFELKTRKLDHYQVLGLKKRHRPYSPLELKAAFRDKAMQYHPSKSINKSPKNQAASIKKFKQIWDAYKNLQNKRSW</sequence>
<dbReference type="CDD" id="cd06257">
    <property type="entry name" value="DnaJ"/>
    <property type="match status" value="1"/>
</dbReference>
<name>A0ABP0UAC0_9BRYO</name>